<dbReference type="EMBL" id="QOZG01000012">
    <property type="protein sequence ID" value="RCS21914.1"/>
    <property type="molecule type" value="Genomic_DNA"/>
</dbReference>
<name>A0A368JYD3_9HYPH</name>
<proteinExistence type="predicted"/>
<accession>A0A368JYD3</accession>
<evidence type="ECO:0000313" key="1">
    <source>
        <dbReference type="EMBL" id="RCS21914.1"/>
    </source>
</evidence>
<keyword evidence="2" id="KW-1185">Reference proteome</keyword>
<protein>
    <submittedName>
        <fullName evidence="1">Uncharacterized protein</fullName>
    </submittedName>
</protein>
<reference evidence="1 2" key="1">
    <citation type="submission" date="2018-07" db="EMBL/GenBank/DDBJ databases">
        <title>The draft genome of Phyllobacterium salinisoli.</title>
        <authorList>
            <person name="Liu L."/>
            <person name="Li L."/>
            <person name="Zhang X."/>
            <person name="Liang L."/>
        </authorList>
    </citation>
    <scope>NUCLEOTIDE SEQUENCE [LARGE SCALE GENOMIC DNA]</scope>
    <source>
        <strain evidence="1 2">LLAN61</strain>
    </source>
</reference>
<sequence>MLDCPRSRCQEADRECLNDWQRRGVSSNRSIATAIALGHPQVKFDKSSW</sequence>
<evidence type="ECO:0000313" key="2">
    <source>
        <dbReference type="Proteomes" id="UP000253420"/>
    </source>
</evidence>
<organism evidence="1 2">
    <name type="scientific">Phyllobacterium salinisoli</name>
    <dbReference type="NCBI Taxonomy" id="1899321"/>
    <lineage>
        <taxon>Bacteria</taxon>
        <taxon>Pseudomonadati</taxon>
        <taxon>Pseudomonadota</taxon>
        <taxon>Alphaproteobacteria</taxon>
        <taxon>Hyphomicrobiales</taxon>
        <taxon>Phyllobacteriaceae</taxon>
        <taxon>Phyllobacterium</taxon>
    </lineage>
</organism>
<gene>
    <name evidence="1" type="ORF">DUT91_21130</name>
</gene>
<dbReference type="Proteomes" id="UP000253420">
    <property type="component" value="Unassembled WGS sequence"/>
</dbReference>
<dbReference type="AlphaFoldDB" id="A0A368JYD3"/>
<comment type="caution">
    <text evidence="1">The sequence shown here is derived from an EMBL/GenBank/DDBJ whole genome shotgun (WGS) entry which is preliminary data.</text>
</comment>